<dbReference type="InterPro" id="IPR009056">
    <property type="entry name" value="Cyt_c-like_dom"/>
</dbReference>
<keyword evidence="1 4" id="KW-0349">Heme</keyword>
<gene>
    <name evidence="6" type="ORF">GCM10011396_11320</name>
</gene>
<evidence type="ECO:0000256" key="1">
    <source>
        <dbReference type="ARBA" id="ARBA00022617"/>
    </source>
</evidence>
<reference evidence="6" key="2">
    <citation type="submission" date="2020-09" db="EMBL/GenBank/DDBJ databases">
        <authorList>
            <person name="Sun Q."/>
            <person name="Zhou Y."/>
        </authorList>
    </citation>
    <scope>NUCLEOTIDE SEQUENCE</scope>
    <source>
        <strain evidence="6">CGMCC 1.10998</strain>
    </source>
</reference>
<proteinExistence type="predicted"/>
<dbReference type="InterPro" id="IPR051459">
    <property type="entry name" value="Cytochrome_c-type_DH"/>
</dbReference>
<evidence type="ECO:0000259" key="5">
    <source>
        <dbReference type="PROSITE" id="PS51007"/>
    </source>
</evidence>
<evidence type="ECO:0000256" key="3">
    <source>
        <dbReference type="ARBA" id="ARBA00023004"/>
    </source>
</evidence>
<dbReference type="Proteomes" id="UP000637423">
    <property type="component" value="Unassembled WGS sequence"/>
</dbReference>
<organism evidence="6 7">
    <name type="scientific">Undibacterium terreum</name>
    <dbReference type="NCBI Taxonomy" id="1224302"/>
    <lineage>
        <taxon>Bacteria</taxon>
        <taxon>Pseudomonadati</taxon>
        <taxon>Pseudomonadota</taxon>
        <taxon>Betaproteobacteria</taxon>
        <taxon>Burkholderiales</taxon>
        <taxon>Oxalobacteraceae</taxon>
        <taxon>Undibacterium</taxon>
    </lineage>
</organism>
<dbReference type="PANTHER" id="PTHR35008">
    <property type="entry name" value="BLL4482 PROTEIN-RELATED"/>
    <property type="match status" value="1"/>
</dbReference>
<dbReference type="EMBL" id="BMED01000001">
    <property type="protein sequence ID" value="GGC66062.1"/>
    <property type="molecule type" value="Genomic_DNA"/>
</dbReference>
<dbReference type="Pfam" id="PF13442">
    <property type="entry name" value="Cytochrome_CBB3"/>
    <property type="match status" value="1"/>
</dbReference>
<feature type="domain" description="Cytochrome c" evidence="5">
    <location>
        <begin position="195"/>
        <end position="293"/>
    </location>
</feature>
<dbReference type="AlphaFoldDB" id="A0A916XEI8"/>
<keyword evidence="7" id="KW-1185">Reference proteome</keyword>
<dbReference type="GO" id="GO:0009055">
    <property type="term" value="F:electron transfer activity"/>
    <property type="evidence" value="ECO:0007669"/>
    <property type="project" value="InterPro"/>
</dbReference>
<dbReference type="GO" id="GO:0046872">
    <property type="term" value="F:metal ion binding"/>
    <property type="evidence" value="ECO:0007669"/>
    <property type="project" value="UniProtKB-KW"/>
</dbReference>
<dbReference type="PROSITE" id="PS51007">
    <property type="entry name" value="CYTC"/>
    <property type="match status" value="2"/>
</dbReference>
<sequence length="300" mass="31831">MKKWLKWGGIVVLALIVLLAAAVFIGKQLGERKMQRKIEAPVAFVTLSADAATLELGRYLFNSRGCAECHGATGGGHDVIKTEHMLVSAPNITPGDGSAVRNYKPEDWVRAIRHGVKPDGRPIMVMPSEDYNRLNDGDVAAIISYAKQLPPASGHPAVVQLPLPVTVLYGVGAIKDAAEKIDHTLPPSLPVPIAVTTQYGAYVANTCLGCHGAHLSGGKIPGAPPEWPAAANLTPGKGSVLPAYATAQAFAAMFRSGLRPDGSKVSAVMPFQSLREMNDTDIHALYAYLKTVTPRDAGQR</sequence>
<evidence type="ECO:0000313" key="7">
    <source>
        <dbReference type="Proteomes" id="UP000637423"/>
    </source>
</evidence>
<keyword evidence="2 4" id="KW-0479">Metal-binding</keyword>
<dbReference type="PANTHER" id="PTHR35008:SF4">
    <property type="entry name" value="BLL4482 PROTEIN"/>
    <property type="match status" value="1"/>
</dbReference>
<dbReference type="Pfam" id="PF00034">
    <property type="entry name" value="Cytochrom_C"/>
    <property type="match status" value="1"/>
</dbReference>
<evidence type="ECO:0000256" key="4">
    <source>
        <dbReference type="PROSITE-ProRule" id="PRU00433"/>
    </source>
</evidence>
<dbReference type="SUPFAM" id="SSF46626">
    <property type="entry name" value="Cytochrome c"/>
    <property type="match status" value="2"/>
</dbReference>
<evidence type="ECO:0000313" key="6">
    <source>
        <dbReference type="EMBL" id="GGC66062.1"/>
    </source>
</evidence>
<feature type="domain" description="Cytochrome c" evidence="5">
    <location>
        <begin position="52"/>
        <end position="150"/>
    </location>
</feature>
<dbReference type="GO" id="GO:0020037">
    <property type="term" value="F:heme binding"/>
    <property type="evidence" value="ECO:0007669"/>
    <property type="project" value="InterPro"/>
</dbReference>
<accession>A0A916XEI8</accession>
<protein>
    <recommendedName>
        <fullName evidence="5">Cytochrome c domain-containing protein</fullName>
    </recommendedName>
</protein>
<dbReference type="InterPro" id="IPR036909">
    <property type="entry name" value="Cyt_c-like_dom_sf"/>
</dbReference>
<reference evidence="6" key="1">
    <citation type="journal article" date="2014" name="Int. J. Syst. Evol. Microbiol.">
        <title>Complete genome sequence of Corynebacterium casei LMG S-19264T (=DSM 44701T), isolated from a smear-ripened cheese.</title>
        <authorList>
            <consortium name="US DOE Joint Genome Institute (JGI-PGF)"/>
            <person name="Walter F."/>
            <person name="Albersmeier A."/>
            <person name="Kalinowski J."/>
            <person name="Ruckert C."/>
        </authorList>
    </citation>
    <scope>NUCLEOTIDE SEQUENCE</scope>
    <source>
        <strain evidence="6">CGMCC 1.10998</strain>
    </source>
</reference>
<keyword evidence="3 4" id="KW-0408">Iron</keyword>
<evidence type="ECO:0000256" key="2">
    <source>
        <dbReference type="ARBA" id="ARBA00022723"/>
    </source>
</evidence>
<dbReference type="RefSeq" id="WP_188564957.1">
    <property type="nucleotide sequence ID" value="NZ_BMED01000001.1"/>
</dbReference>
<name>A0A916XEI8_9BURK</name>
<comment type="caution">
    <text evidence="6">The sequence shown here is derived from an EMBL/GenBank/DDBJ whole genome shotgun (WGS) entry which is preliminary data.</text>
</comment>
<dbReference type="Gene3D" id="1.10.760.10">
    <property type="entry name" value="Cytochrome c-like domain"/>
    <property type="match status" value="2"/>
</dbReference>